<evidence type="ECO:0000313" key="2">
    <source>
        <dbReference type="Proteomes" id="UP000215059"/>
    </source>
</evidence>
<dbReference type="NCBIfam" id="NF047388">
    <property type="entry name" value="SA1320_fam"/>
    <property type="match status" value="1"/>
</dbReference>
<keyword evidence="2" id="KW-1185">Reference proteome</keyword>
<dbReference type="Proteomes" id="UP000215059">
    <property type="component" value="Unassembled WGS sequence"/>
</dbReference>
<dbReference type="SUPFAM" id="SSF53474">
    <property type="entry name" value="alpha/beta-Hydrolases"/>
    <property type="match status" value="1"/>
</dbReference>
<accession>A0A235F8T9</accession>
<protein>
    <submittedName>
        <fullName evidence="1">Uncharacterized protein</fullName>
    </submittedName>
</protein>
<evidence type="ECO:0000313" key="1">
    <source>
        <dbReference type="EMBL" id="OYD57688.1"/>
    </source>
</evidence>
<dbReference type="OrthoDB" id="2747668at2"/>
<name>A0A235F8T9_9BACL</name>
<gene>
    <name evidence="1" type="ORF">CGZ90_13575</name>
</gene>
<proteinExistence type="predicted"/>
<comment type="caution">
    <text evidence="1">The sequence shown here is derived from an EMBL/GenBank/DDBJ whole genome shotgun (WGS) entry which is preliminary data.</text>
</comment>
<reference evidence="1 2" key="1">
    <citation type="submission" date="2017-07" db="EMBL/GenBank/DDBJ databases">
        <title>Fictibacillus sp. nov. GDSW-R2A3 Genome sequencing and assembly.</title>
        <authorList>
            <person name="Mayilraj S."/>
        </authorList>
    </citation>
    <scope>NUCLEOTIDE SEQUENCE [LARGE SCALE GENOMIC DNA]</scope>
    <source>
        <strain evidence="1 2">GDSW-R2A3</strain>
    </source>
</reference>
<dbReference type="AlphaFoldDB" id="A0A235F8T9"/>
<sequence>MINVKKNIEAPHHQVSDQDLVEISGYHAYMDYTEKQIVQVNGNNYRVKDIHEDTSNGLNAITFQSLETKEMLIAYTGTDTKDKKDIITDAQLLSDMVPDQVQAANDYFNKMEQKFGPVSYVCGNSLGGGNANAVGVANPHVKTVTLNPALLPEGVVDYDKEYTNITNYFGGYDVLTKVETGLFLGHRIPGKQIEINHGIPDFSYLATNHTGYIGKNETGEQIYMIGQPGQPGYGAIYIDADAGVVSSIWTGQSLHYGQTDRIDINTENMQQLADSLGGHVNDRMSLVKSYLSLSGDVVEHEGSRYYERLHTLQENFREMFEDAAGSPLFSGITRTGNIIKNEIYHLITLLDTAESKAQSLNYVLNSPPAELVEFVFQKDLNVDTLFGDARNYLFKVRSGVEELTDLIPHFVAKKFPEFFEGGTNHFSDAVVGEIMAHYEIVGKNNVTVKQHLKSYENRASLTAGAFAERDKLVAGGISTGVPPGLSVPIVGPIGDFSLQDSPYLKVGMKFLEVQLDIAFLAFTQFSHSRLLPLLGVLEGAAVVLESVLEGISAAIKGAVSFILNGSLPMKLAGMLTDFDEKIQALVNDALEPLDELANTVEGLRRGLGNLIVFYPTLLNNFKPYIETALFSKSNYYSVHLYNLAAMNILEEMDMLFKDIVHQLSGHKANAIDALHQVSAKVKENMAVLHEQVDRGTL</sequence>
<organism evidence="1 2">
    <name type="scientific">Fictibacillus aquaticus</name>
    <dbReference type="NCBI Taxonomy" id="2021314"/>
    <lineage>
        <taxon>Bacteria</taxon>
        <taxon>Bacillati</taxon>
        <taxon>Bacillota</taxon>
        <taxon>Bacilli</taxon>
        <taxon>Bacillales</taxon>
        <taxon>Fictibacillaceae</taxon>
        <taxon>Fictibacillus</taxon>
    </lineage>
</organism>
<dbReference type="InterPro" id="IPR029058">
    <property type="entry name" value="AB_hydrolase_fold"/>
</dbReference>
<dbReference type="RefSeq" id="WP_094253039.1">
    <property type="nucleotide sequence ID" value="NZ_JBHLXL010000001.1"/>
</dbReference>
<dbReference type="EMBL" id="NOII01000003">
    <property type="protein sequence ID" value="OYD57688.1"/>
    <property type="molecule type" value="Genomic_DNA"/>
</dbReference>